<dbReference type="Proteomes" id="UP000050509">
    <property type="component" value="Unassembled WGS sequence"/>
</dbReference>
<organism evidence="1 2">
    <name type="scientific">Kouleothrix aurantiaca</name>
    <dbReference type="NCBI Taxonomy" id="186479"/>
    <lineage>
        <taxon>Bacteria</taxon>
        <taxon>Bacillati</taxon>
        <taxon>Chloroflexota</taxon>
        <taxon>Chloroflexia</taxon>
        <taxon>Chloroflexales</taxon>
        <taxon>Roseiflexineae</taxon>
        <taxon>Roseiflexaceae</taxon>
        <taxon>Kouleothrix</taxon>
    </lineage>
</organism>
<accession>A0A0P9H6N8</accession>
<keyword evidence="2" id="KW-1185">Reference proteome</keyword>
<comment type="caution">
    <text evidence="1">The sequence shown here is derived from an EMBL/GenBank/DDBJ whole genome shotgun (WGS) entry which is preliminary data.</text>
</comment>
<sequence length="71" mass="7993">MTEPDDQRPPPFGSLNELLRSSYSFLGYGALAVRLGALDQQLYGKWCRRCKGIWFGLALEVECPRCGNRKG</sequence>
<name>A0A0P9H6N8_9CHLR</name>
<dbReference type="AlphaFoldDB" id="A0A0P9H6N8"/>
<gene>
    <name evidence="1" type="ORF">SE17_32030</name>
</gene>
<proteinExistence type="predicted"/>
<dbReference type="EMBL" id="LJCR01001903">
    <property type="protein sequence ID" value="KPV49539.1"/>
    <property type="molecule type" value="Genomic_DNA"/>
</dbReference>
<reference evidence="1 2" key="1">
    <citation type="submission" date="2015-09" db="EMBL/GenBank/DDBJ databases">
        <title>Draft genome sequence of Kouleothrix aurantiaca JCM 19913.</title>
        <authorList>
            <person name="Hemp J."/>
        </authorList>
    </citation>
    <scope>NUCLEOTIDE SEQUENCE [LARGE SCALE GENOMIC DNA]</scope>
    <source>
        <strain evidence="1 2">COM-B</strain>
    </source>
</reference>
<evidence type="ECO:0000313" key="2">
    <source>
        <dbReference type="Proteomes" id="UP000050509"/>
    </source>
</evidence>
<evidence type="ECO:0000313" key="1">
    <source>
        <dbReference type="EMBL" id="KPV49539.1"/>
    </source>
</evidence>
<protein>
    <submittedName>
        <fullName evidence="1">Uncharacterized protein</fullName>
    </submittedName>
</protein>